<dbReference type="RefSeq" id="WP_156331715.1">
    <property type="nucleotide sequence ID" value="NZ_CP159837.1"/>
</dbReference>
<gene>
    <name evidence="1" type="ORF">ABWT76_003753</name>
</gene>
<organism evidence="1">
    <name type="scientific">Planktothricoides raciborskii GIHE-MW2</name>
    <dbReference type="NCBI Taxonomy" id="2792601"/>
    <lineage>
        <taxon>Bacteria</taxon>
        <taxon>Bacillati</taxon>
        <taxon>Cyanobacteriota</taxon>
        <taxon>Cyanophyceae</taxon>
        <taxon>Oscillatoriophycideae</taxon>
        <taxon>Oscillatoriales</taxon>
        <taxon>Oscillatoriaceae</taxon>
        <taxon>Planktothricoides</taxon>
    </lineage>
</organism>
<name>A0AAU8J946_9CYAN</name>
<dbReference type="EMBL" id="CP159837">
    <property type="protein sequence ID" value="XCM35098.1"/>
    <property type="molecule type" value="Genomic_DNA"/>
</dbReference>
<reference evidence="1" key="1">
    <citation type="submission" date="2024-07" db="EMBL/GenBank/DDBJ databases">
        <authorList>
            <person name="Kim Y.J."/>
            <person name="Jeong J.Y."/>
        </authorList>
    </citation>
    <scope>NUCLEOTIDE SEQUENCE</scope>
    <source>
        <strain evidence="1">GIHE-MW2</strain>
    </source>
</reference>
<sequence>MILVQNFYINSFLSRQLRFFADSAIVLLGFGKPLPQEKLARIKVQSYSPGWFTER</sequence>
<protein>
    <submittedName>
        <fullName evidence="1">Uncharacterized protein</fullName>
    </submittedName>
</protein>
<proteinExistence type="predicted"/>
<accession>A0AAU8J946</accession>
<evidence type="ECO:0000313" key="1">
    <source>
        <dbReference type="EMBL" id="XCM35098.1"/>
    </source>
</evidence>
<dbReference type="AlphaFoldDB" id="A0AAU8J946"/>